<evidence type="ECO:0000313" key="4">
    <source>
        <dbReference type="Proteomes" id="UP001234989"/>
    </source>
</evidence>
<protein>
    <recommendedName>
        <fullName evidence="2">Reverse transcriptase/retrotransposon-derived protein RNase H-like domain-containing protein</fullName>
    </recommendedName>
</protein>
<dbReference type="Proteomes" id="UP001234989">
    <property type="component" value="Chromosome 6"/>
</dbReference>
<dbReference type="InterPro" id="IPR043128">
    <property type="entry name" value="Rev_trsase/Diguanyl_cyclase"/>
</dbReference>
<organism evidence="3 4">
    <name type="scientific">Solanum verrucosum</name>
    <dbReference type="NCBI Taxonomy" id="315347"/>
    <lineage>
        <taxon>Eukaryota</taxon>
        <taxon>Viridiplantae</taxon>
        <taxon>Streptophyta</taxon>
        <taxon>Embryophyta</taxon>
        <taxon>Tracheophyta</taxon>
        <taxon>Spermatophyta</taxon>
        <taxon>Magnoliopsida</taxon>
        <taxon>eudicotyledons</taxon>
        <taxon>Gunneridae</taxon>
        <taxon>Pentapetalae</taxon>
        <taxon>asterids</taxon>
        <taxon>lamiids</taxon>
        <taxon>Solanales</taxon>
        <taxon>Solanaceae</taxon>
        <taxon>Solanoideae</taxon>
        <taxon>Solaneae</taxon>
        <taxon>Solanum</taxon>
    </lineage>
</organism>
<evidence type="ECO:0000259" key="2">
    <source>
        <dbReference type="Pfam" id="PF17919"/>
    </source>
</evidence>
<gene>
    <name evidence="3" type="ORF">MTR67_026572</name>
</gene>
<sequence>MTVRRQLFELDMVIMSFWSADEHTDHLRIVLQILKDKELFAKFSKCEFWLKSVAFIGHISSKGIEKKVKFIWSKECEKSFQELKDRLTSAPVLNLPEGTYGFVVYFYASRIGLGCFLMKNGSGANTNGDTDGLWSATRSVGRPVVGQSKFSKNLKVSVFSYGSPGQPLVLCTSRRLTEGLYMGPVIRRPREQVSEPIDGRPGRSLKKKTRVSSRVSNSTIESKFLALRAISRRNVEPEDPQVSVDPLAKQMTHAKF</sequence>
<evidence type="ECO:0000256" key="1">
    <source>
        <dbReference type="SAM" id="MobiDB-lite"/>
    </source>
</evidence>
<dbReference type="PANTHER" id="PTHR24559:SF444">
    <property type="entry name" value="REVERSE TRANSCRIPTASE DOMAIN-CONTAINING PROTEIN"/>
    <property type="match status" value="1"/>
</dbReference>
<dbReference type="PANTHER" id="PTHR24559">
    <property type="entry name" value="TRANSPOSON TY3-I GAG-POL POLYPROTEIN"/>
    <property type="match status" value="1"/>
</dbReference>
<feature type="domain" description="Reverse transcriptase/retrotransposon-derived protein RNase H-like" evidence="2">
    <location>
        <begin position="72"/>
        <end position="122"/>
    </location>
</feature>
<reference evidence="3" key="1">
    <citation type="submission" date="2023-08" db="EMBL/GenBank/DDBJ databases">
        <title>A de novo genome assembly of Solanum verrucosum Schlechtendal, a Mexican diploid species geographically isolated from the other diploid A-genome species in potato relatives.</title>
        <authorList>
            <person name="Hosaka K."/>
        </authorList>
    </citation>
    <scope>NUCLEOTIDE SEQUENCE</scope>
    <source>
        <tissue evidence="3">Young leaves</tissue>
    </source>
</reference>
<feature type="region of interest" description="Disordered" evidence="1">
    <location>
        <begin position="191"/>
        <end position="213"/>
    </location>
</feature>
<dbReference type="SUPFAM" id="SSF56672">
    <property type="entry name" value="DNA/RNA polymerases"/>
    <property type="match status" value="1"/>
</dbReference>
<feature type="compositionally biased region" description="Basic and acidic residues" evidence="1">
    <location>
        <begin position="191"/>
        <end position="201"/>
    </location>
</feature>
<dbReference type="Pfam" id="PF17919">
    <property type="entry name" value="RT_RNaseH_2"/>
    <property type="match status" value="1"/>
</dbReference>
<accession>A0AAF0TU33</accession>
<dbReference type="AlphaFoldDB" id="A0AAF0TU33"/>
<dbReference type="InterPro" id="IPR041577">
    <property type="entry name" value="RT_RNaseH_2"/>
</dbReference>
<proteinExistence type="predicted"/>
<dbReference type="Gene3D" id="3.30.70.270">
    <property type="match status" value="1"/>
</dbReference>
<dbReference type="InterPro" id="IPR053134">
    <property type="entry name" value="RNA-dir_DNA_polymerase"/>
</dbReference>
<dbReference type="EMBL" id="CP133617">
    <property type="protein sequence ID" value="WMV33187.1"/>
    <property type="molecule type" value="Genomic_DNA"/>
</dbReference>
<keyword evidence="4" id="KW-1185">Reference proteome</keyword>
<evidence type="ECO:0000313" key="3">
    <source>
        <dbReference type="EMBL" id="WMV33187.1"/>
    </source>
</evidence>
<name>A0AAF0TU33_SOLVR</name>
<dbReference type="InterPro" id="IPR043502">
    <property type="entry name" value="DNA/RNA_pol_sf"/>
</dbReference>
<feature type="region of interest" description="Disordered" evidence="1">
    <location>
        <begin position="236"/>
        <end position="256"/>
    </location>
</feature>